<dbReference type="GO" id="GO:0016491">
    <property type="term" value="F:oxidoreductase activity"/>
    <property type="evidence" value="ECO:0007669"/>
    <property type="project" value="UniProtKB-KW"/>
</dbReference>
<dbReference type="InterPro" id="IPR013154">
    <property type="entry name" value="ADH-like_N"/>
</dbReference>
<evidence type="ECO:0000256" key="4">
    <source>
        <dbReference type="ARBA" id="ARBA00023002"/>
    </source>
</evidence>
<dbReference type="Proteomes" id="UP000321261">
    <property type="component" value="Unassembled WGS sequence"/>
</dbReference>
<comment type="caution">
    <text evidence="7">The sequence shown here is derived from an EMBL/GenBank/DDBJ whole genome shotgun (WGS) entry which is preliminary data.</text>
</comment>
<keyword evidence="4" id="KW-0560">Oxidoreductase</keyword>
<evidence type="ECO:0000256" key="2">
    <source>
        <dbReference type="ARBA" id="ARBA00022723"/>
    </source>
</evidence>
<keyword evidence="3" id="KW-0862">Zinc</keyword>
<name>A0A561T484_9PSEU</name>
<dbReference type="InterPro" id="IPR011032">
    <property type="entry name" value="GroES-like_sf"/>
</dbReference>
<dbReference type="PANTHER" id="PTHR43401">
    <property type="entry name" value="L-THREONINE 3-DEHYDROGENASE"/>
    <property type="match status" value="1"/>
</dbReference>
<proteinExistence type="predicted"/>
<accession>A0A561T484</accession>
<protein>
    <submittedName>
        <fullName evidence="7">Threonine dehydrogenase-like Zn-dependent dehydrogenase</fullName>
    </submittedName>
</protein>
<organism evidence="7 8">
    <name type="scientific">Pseudonocardia hierapolitana</name>
    <dbReference type="NCBI Taxonomy" id="1128676"/>
    <lineage>
        <taxon>Bacteria</taxon>
        <taxon>Bacillati</taxon>
        <taxon>Actinomycetota</taxon>
        <taxon>Actinomycetes</taxon>
        <taxon>Pseudonocardiales</taxon>
        <taxon>Pseudonocardiaceae</taxon>
        <taxon>Pseudonocardia</taxon>
    </lineage>
</organism>
<keyword evidence="2" id="KW-0479">Metal-binding</keyword>
<comment type="cofactor">
    <cofactor evidence="1">
        <name>Zn(2+)</name>
        <dbReference type="ChEBI" id="CHEBI:29105"/>
    </cofactor>
</comment>
<dbReference type="OrthoDB" id="9797931at2"/>
<evidence type="ECO:0000313" key="8">
    <source>
        <dbReference type="Proteomes" id="UP000321261"/>
    </source>
</evidence>
<dbReference type="PANTHER" id="PTHR43401:SF2">
    <property type="entry name" value="L-THREONINE 3-DEHYDROGENASE"/>
    <property type="match status" value="1"/>
</dbReference>
<dbReference type="InterPro" id="IPR036291">
    <property type="entry name" value="NAD(P)-bd_dom_sf"/>
</dbReference>
<reference evidence="7 8" key="1">
    <citation type="submission" date="2019-06" db="EMBL/GenBank/DDBJ databases">
        <title>Sequencing the genomes of 1000 actinobacteria strains.</title>
        <authorList>
            <person name="Klenk H.-P."/>
        </authorList>
    </citation>
    <scope>NUCLEOTIDE SEQUENCE [LARGE SCALE GENOMIC DNA]</scope>
    <source>
        <strain evidence="7 8">DSM 45671</strain>
    </source>
</reference>
<evidence type="ECO:0000259" key="5">
    <source>
        <dbReference type="Pfam" id="PF08240"/>
    </source>
</evidence>
<dbReference type="Pfam" id="PF16912">
    <property type="entry name" value="Glu_dehyd_C"/>
    <property type="match status" value="1"/>
</dbReference>
<feature type="domain" description="Glucose dehydrogenase C-terminal" evidence="6">
    <location>
        <begin position="138"/>
        <end position="319"/>
    </location>
</feature>
<dbReference type="SUPFAM" id="SSF51735">
    <property type="entry name" value="NAD(P)-binding Rossmann-fold domains"/>
    <property type="match status" value="1"/>
</dbReference>
<dbReference type="Gene3D" id="3.90.180.10">
    <property type="entry name" value="Medium-chain alcohol dehydrogenases, catalytic domain"/>
    <property type="match status" value="2"/>
</dbReference>
<evidence type="ECO:0000256" key="1">
    <source>
        <dbReference type="ARBA" id="ARBA00001947"/>
    </source>
</evidence>
<sequence>MWAQQLTGPSMFQPVEVPAPAAGDLRPGEVLVALEHGGICGSDLPYFRAGGRPVVERGRPAGAPPGFPLHEIVGRVHASRDSAVAVGERVVGWASAADALAELVVTAGSGLHPVDGDGHRAQAIVAQPLACVLYAVDQLGDLRGKRAAVLGLGSIGMLFAWALRQRGAATVVGVDPVDRTAHAAAFGLDEVLVTDSLRWSESLGGTDRPDVVVEAVGHQTATVTHAVRGVADHGTVYCFGIPVRDAYPIDVYDVVRRNLRVIGGLTHDRRAVLGRALAHLHEFPQVAEELVTDVRPATDAAAAYTAACTPTAGRLKTVLAL</sequence>
<dbReference type="Pfam" id="PF08240">
    <property type="entry name" value="ADH_N"/>
    <property type="match status" value="1"/>
</dbReference>
<dbReference type="GO" id="GO:0046872">
    <property type="term" value="F:metal ion binding"/>
    <property type="evidence" value="ECO:0007669"/>
    <property type="project" value="UniProtKB-KW"/>
</dbReference>
<evidence type="ECO:0000313" key="7">
    <source>
        <dbReference type="EMBL" id="TWF81931.1"/>
    </source>
</evidence>
<gene>
    <name evidence="7" type="ORF">FHX44_117876</name>
</gene>
<evidence type="ECO:0000259" key="6">
    <source>
        <dbReference type="Pfam" id="PF16912"/>
    </source>
</evidence>
<dbReference type="InterPro" id="IPR050129">
    <property type="entry name" value="Zn_alcohol_dh"/>
</dbReference>
<dbReference type="InterPro" id="IPR031640">
    <property type="entry name" value="Glu_dehyd_C"/>
</dbReference>
<dbReference type="SUPFAM" id="SSF50129">
    <property type="entry name" value="GroES-like"/>
    <property type="match status" value="1"/>
</dbReference>
<feature type="domain" description="Alcohol dehydrogenase-like N-terminal" evidence="5">
    <location>
        <begin position="27"/>
        <end position="92"/>
    </location>
</feature>
<evidence type="ECO:0000256" key="3">
    <source>
        <dbReference type="ARBA" id="ARBA00022833"/>
    </source>
</evidence>
<dbReference type="AlphaFoldDB" id="A0A561T484"/>
<dbReference type="Gene3D" id="3.40.50.720">
    <property type="entry name" value="NAD(P)-binding Rossmann-like Domain"/>
    <property type="match status" value="1"/>
</dbReference>
<dbReference type="EMBL" id="VIWU01000001">
    <property type="protein sequence ID" value="TWF81931.1"/>
    <property type="molecule type" value="Genomic_DNA"/>
</dbReference>
<keyword evidence="8" id="KW-1185">Reference proteome</keyword>